<keyword evidence="3" id="KW-1185">Reference proteome</keyword>
<protein>
    <submittedName>
        <fullName evidence="2">Uncharacterized protein</fullName>
    </submittedName>
</protein>
<dbReference type="RefSeq" id="XP_004340848.1">
    <property type="nucleotide sequence ID" value="XM_004340800.1"/>
</dbReference>
<keyword evidence="1" id="KW-0732">Signal</keyword>
<dbReference type="EMBL" id="KB007942">
    <property type="protein sequence ID" value="ELR18792.1"/>
    <property type="molecule type" value="Genomic_DNA"/>
</dbReference>
<accession>L8H0P5</accession>
<dbReference type="STRING" id="1257118.L8H0P5"/>
<feature type="chain" id="PRO_5003990273" evidence="1">
    <location>
        <begin position="18"/>
        <end position="106"/>
    </location>
</feature>
<organism evidence="2 3">
    <name type="scientific">Acanthamoeba castellanii (strain ATCC 30010 / Neff)</name>
    <dbReference type="NCBI Taxonomy" id="1257118"/>
    <lineage>
        <taxon>Eukaryota</taxon>
        <taxon>Amoebozoa</taxon>
        <taxon>Discosea</taxon>
        <taxon>Longamoebia</taxon>
        <taxon>Centramoebida</taxon>
        <taxon>Acanthamoebidae</taxon>
        <taxon>Acanthamoeba</taxon>
    </lineage>
</organism>
<dbReference type="PANTHER" id="PTHR21575">
    <property type="entry name" value="PROTEIN HID1"/>
    <property type="match status" value="1"/>
</dbReference>
<feature type="non-terminal residue" evidence="2">
    <location>
        <position position="1"/>
    </location>
</feature>
<proteinExistence type="predicted"/>
<dbReference type="Pfam" id="PF12722">
    <property type="entry name" value="Hid1"/>
    <property type="match status" value="1"/>
</dbReference>
<evidence type="ECO:0000313" key="2">
    <source>
        <dbReference type="EMBL" id="ELR18792.1"/>
    </source>
</evidence>
<dbReference type="GO" id="GO:0000138">
    <property type="term" value="C:Golgi trans cisterna"/>
    <property type="evidence" value="ECO:0007669"/>
    <property type="project" value="TreeGrafter"/>
</dbReference>
<dbReference type="InterPro" id="IPR026705">
    <property type="entry name" value="Hid-1/Ecm30"/>
</dbReference>
<dbReference type="GO" id="GO:0016020">
    <property type="term" value="C:membrane"/>
    <property type="evidence" value="ECO:0007669"/>
    <property type="project" value="TreeGrafter"/>
</dbReference>
<dbReference type="GO" id="GO:0005797">
    <property type="term" value="C:Golgi medial cisterna"/>
    <property type="evidence" value="ECO:0007669"/>
    <property type="project" value="TreeGrafter"/>
</dbReference>
<dbReference type="AlphaFoldDB" id="L8H0P5"/>
<feature type="signal peptide" evidence="1">
    <location>
        <begin position="1"/>
        <end position="17"/>
    </location>
</feature>
<dbReference type="Proteomes" id="UP000011083">
    <property type="component" value="Unassembled WGS sequence"/>
</dbReference>
<gene>
    <name evidence="2" type="ORF">ACA1_150540</name>
</gene>
<dbReference type="GeneID" id="14919588"/>
<name>L8H0P5_ACACF</name>
<dbReference type="KEGG" id="acan:ACA1_150540"/>
<dbReference type="PANTHER" id="PTHR21575:SF12">
    <property type="entry name" value="PROTEIN HID1"/>
    <property type="match status" value="1"/>
</dbReference>
<dbReference type="OrthoDB" id="432953at2759"/>
<dbReference type="VEuPathDB" id="AmoebaDB:ACA1_150540"/>
<evidence type="ECO:0000313" key="3">
    <source>
        <dbReference type="Proteomes" id="UP000011083"/>
    </source>
</evidence>
<evidence type="ECO:0000256" key="1">
    <source>
        <dbReference type="SAM" id="SignalP"/>
    </source>
</evidence>
<sequence>SWRASLPIVPIIRLLAAIVPQIPALVSGSSADEAQILEYLRNTTLVGLLPVPHPILLRRYQSNAVAKMWFTTFMWGVIYLRNVNPPLFYATRVKLITVKMVDTPAP</sequence>
<reference evidence="2 3" key="1">
    <citation type="journal article" date="2013" name="Genome Biol.">
        <title>Genome of Acanthamoeba castellanii highlights extensive lateral gene transfer and early evolution of tyrosine kinase signaling.</title>
        <authorList>
            <person name="Clarke M."/>
            <person name="Lohan A.J."/>
            <person name="Liu B."/>
            <person name="Lagkouvardos I."/>
            <person name="Roy S."/>
            <person name="Zafar N."/>
            <person name="Bertelli C."/>
            <person name="Schilde C."/>
            <person name="Kianianmomeni A."/>
            <person name="Burglin T.R."/>
            <person name="Frech C."/>
            <person name="Turcotte B."/>
            <person name="Kopec K.O."/>
            <person name="Synnott J.M."/>
            <person name="Choo C."/>
            <person name="Paponov I."/>
            <person name="Finkler A."/>
            <person name="Soon Heng Tan C."/>
            <person name="Hutchins A.P."/>
            <person name="Weinmeier T."/>
            <person name="Rattei T."/>
            <person name="Chu J.S."/>
            <person name="Gimenez G."/>
            <person name="Irimia M."/>
            <person name="Rigden D.J."/>
            <person name="Fitzpatrick D.A."/>
            <person name="Lorenzo-Morales J."/>
            <person name="Bateman A."/>
            <person name="Chiu C.H."/>
            <person name="Tang P."/>
            <person name="Hegemann P."/>
            <person name="Fromm H."/>
            <person name="Raoult D."/>
            <person name="Greub G."/>
            <person name="Miranda-Saavedra D."/>
            <person name="Chen N."/>
            <person name="Nash P."/>
            <person name="Ginger M.L."/>
            <person name="Horn M."/>
            <person name="Schaap P."/>
            <person name="Caler L."/>
            <person name="Loftus B."/>
        </authorList>
    </citation>
    <scope>NUCLEOTIDE SEQUENCE [LARGE SCALE GENOMIC DNA]</scope>
    <source>
        <strain evidence="2 3">Neff</strain>
    </source>
</reference>